<accession>A0ABN3D5S5</accession>
<gene>
    <name evidence="1" type="ORF">GCM10010104_08240</name>
</gene>
<dbReference type="PANTHER" id="PTHR32011">
    <property type="entry name" value="OS08G0472400 PROTEIN"/>
    <property type="match status" value="1"/>
</dbReference>
<dbReference type="PANTHER" id="PTHR32011:SF2">
    <property type="entry name" value="OS08G0472400 PROTEIN"/>
    <property type="match status" value="1"/>
</dbReference>
<evidence type="ECO:0000313" key="1">
    <source>
        <dbReference type="EMBL" id="GAA2220745.1"/>
    </source>
</evidence>
<comment type="caution">
    <text evidence="1">The sequence shown here is derived from an EMBL/GenBank/DDBJ whole genome shotgun (WGS) entry which is preliminary data.</text>
</comment>
<organism evidence="1 2">
    <name type="scientific">Streptomyces indiaensis</name>
    <dbReference type="NCBI Taxonomy" id="284033"/>
    <lineage>
        <taxon>Bacteria</taxon>
        <taxon>Bacillati</taxon>
        <taxon>Actinomycetota</taxon>
        <taxon>Actinomycetes</taxon>
        <taxon>Kitasatosporales</taxon>
        <taxon>Streptomycetaceae</taxon>
        <taxon>Streptomyces</taxon>
    </lineage>
</organism>
<name>A0ABN3D5S5_9ACTN</name>
<evidence type="ECO:0000313" key="2">
    <source>
        <dbReference type="Proteomes" id="UP001501474"/>
    </source>
</evidence>
<protein>
    <submittedName>
        <fullName evidence="1">Uncharacterized protein</fullName>
    </submittedName>
</protein>
<sequence>MVYRPRMSPISPENRLTPEGAQALLAMLSARVEVKRGMNEGELDHVEERWGFRFAPEHRTLLSAGLPTGSRSWPDWRDGDPEDLAERLAWPVDGVLFDVEHNAFWHPDWDPRPVGTQDAVEVARTYLAKVPVMVPIYSHRYLLADPDRTGTPVLSMHQTDIIYYGTDLVDYFHHEFGHSVPTPEGHQYATIPFWSYFLD</sequence>
<dbReference type="Proteomes" id="UP001501474">
    <property type="component" value="Unassembled WGS sequence"/>
</dbReference>
<keyword evidence="2" id="KW-1185">Reference proteome</keyword>
<dbReference type="EMBL" id="BAAART010000018">
    <property type="protein sequence ID" value="GAA2220745.1"/>
    <property type="molecule type" value="Genomic_DNA"/>
</dbReference>
<reference evidence="1 2" key="1">
    <citation type="journal article" date="2019" name="Int. J. Syst. Evol. Microbiol.">
        <title>The Global Catalogue of Microorganisms (GCM) 10K type strain sequencing project: providing services to taxonomists for standard genome sequencing and annotation.</title>
        <authorList>
            <consortium name="The Broad Institute Genomics Platform"/>
            <consortium name="The Broad Institute Genome Sequencing Center for Infectious Disease"/>
            <person name="Wu L."/>
            <person name="Ma J."/>
        </authorList>
    </citation>
    <scope>NUCLEOTIDE SEQUENCE [LARGE SCALE GENOMIC DNA]</scope>
    <source>
        <strain evidence="1 2">JCM 3053</strain>
    </source>
</reference>
<proteinExistence type="predicted"/>